<dbReference type="PROSITE" id="PS51257">
    <property type="entry name" value="PROKAR_LIPOPROTEIN"/>
    <property type="match status" value="1"/>
</dbReference>
<keyword evidence="2" id="KW-0732">Signal</keyword>
<dbReference type="SUPFAM" id="SSF52833">
    <property type="entry name" value="Thioredoxin-like"/>
    <property type="match status" value="1"/>
</dbReference>
<evidence type="ECO:0000256" key="2">
    <source>
        <dbReference type="SAM" id="SignalP"/>
    </source>
</evidence>
<evidence type="ECO:0000313" key="4">
    <source>
        <dbReference type="EMBL" id="SCP95573.1"/>
    </source>
</evidence>
<dbReference type="InterPro" id="IPR013766">
    <property type="entry name" value="Thioredoxin_domain"/>
</dbReference>
<feature type="domain" description="Thioredoxin" evidence="3">
    <location>
        <begin position="59"/>
        <end position="209"/>
    </location>
</feature>
<dbReference type="InterPro" id="IPR013740">
    <property type="entry name" value="Redoxin"/>
</dbReference>
<dbReference type="Gene3D" id="3.40.30.10">
    <property type="entry name" value="Glutaredoxin"/>
    <property type="match status" value="1"/>
</dbReference>
<reference evidence="4 5" key="1">
    <citation type="submission" date="2016-09" db="EMBL/GenBank/DDBJ databases">
        <authorList>
            <person name="Capua I."/>
            <person name="De Benedictis P."/>
            <person name="Joannis T."/>
            <person name="Lombin L.H."/>
            <person name="Cattoli G."/>
        </authorList>
    </citation>
    <scope>NUCLEOTIDE SEQUENCE [LARGE SCALE GENOMIC DNA]</scope>
    <source>
        <strain evidence="4 5">GluBS11</strain>
    </source>
</reference>
<keyword evidence="5" id="KW-1185">Reference proteome</keyword>
<evidence type="ECO:0000256" key="1">
    <source>
        <dbReference type="SAM" id="MobiDB-lite"/>
    </source>
</evidence>
<sequence>MKKYILIPLAAAMILSITACTGNSKENSTETKEIIASSEETAEGTGENGSSSDDSDTAAGLTGEFKSFTAEDLDGNTVTQDILTGYDLTIMNVWGTFCSPCIREMPYLGELSTEYADKGVQIIGVVIDARNRDGSFSPSILAEADDIIGKTGADYLHLLPSDDLMDIHLNTVTSIPYTIFIDKNGSIIDTVIGSMEKDQWIEAIDAVLEEVK</sequence>
<dbReference type="PROSITE" id="PS51352">
    <property type="entry name" value="THIOREDOXIN_2"/>
    <property type="match status" value="1"/>
</dbReference>
<organism evidence="4 5">
    <name type="scientific">Anaerobium acetethylicum</name>
    <dbReference type="NCBI Taxonomy" id="1619234"/>
    <lineage>
        <taxon>Bacteria</taxon>
        <taxon>Bacillati</taxon>
        <taxon>Bacillota</taxon>
        <taxon>Clostridia</taxon>
        <taxon>Lachnospirales</taxon>
        <taxon>Lachnospiraceae</taxon>
        <taxon>Anaerobium</taxon>
    </lineage>
</organism>
<keyword evidence="4" id="KW-0413">Isomerase</keyword>
<dbReference type="PANTHER" id="PTHR42852">
    <property type="entry name" value="THIOL:DISULFIDE INTERCHANGE PROTEIN DSBE"/>
    <property type="match status" value="1"/>
</dbReference>
<dbReference type="InterPro" id="IPR036249">
    <property type="entry name" value="Thioredoxin-like_sf"/>
</dbReference>
<proteinExistence type="predicted"/>
<gene>
    <name evidence="4" type="ORF">SAMN05421730_100229</name>
</gene>
<dbReference type="EMBL" id="FMKA01000002">
    <property type="protein sequence ID" value="SCP95573.1"/>
    <property type="molecule type" value="Genomic_DNA"/>
</dbReference>
<dbReference type="CDD" id="cd02966">
    <property type="entry name" value="TlpA_like_family"/>
    <property type="match status" value="1"/>
</dbReference>
<dbReference type="PANTHER" id="PTHR42852:SF13">
    <property type="entry name" value="PROTEIN DIPZ"/>
    <property type="match status" value="1"/>
</dbReference>
<dbReference type="AlphaFoldDB" id="A0A1D3TPZ8"/>
<evidence type="ECO:0000259" key="3">
    <source>
        <dbReference type="PROSITE" id="PS51352"/>
    </source>
</evidence>
<dbReference type="Proteomes" id="UP000199315">
    <property type="component" value="Unassembled WGS sequence"/>
</dbReference>
<dbReference type="RefSeq" id="WP_242875439.1">
    <property type="nucleotide sequence ID" value="NZ_FMKA01000002.1"/>
</dbReference>
<dbReference type="STRING" id="1619234.SAMN05421730_100229"/>
<dbReference type="GO" id="GO:0016853">
    <property type="term" value="F:isomerase activity"/>
    <property type="evidence" value="ECO:0007669"/>
    <property type="project" value="UniProtKB-KW"/>
</dbReference>
<name>A0A1D3TPZ8_9FIRM</name>
<feature type="region of interest" description="Disordered" evidence="1">
    <location>
        <begin position="28"/>
        <end position="57"/>
    </location>
</feature>
<accession>A0A1D3TPZ8</accession>
<dbReference type="GO" id="GO:0016491">
    <property type="term" value="F:oxidoreductase activity"/>
    <property type="evidence" value="ECO:0007669"/>
    <property type="project" value="InterPro"/>
</dbReference>
<feature type="signal peptide" evidence="2">
    <location>
        <begin position="1"/>
        <end position="21"/>
    </location>
</feature>
<dbReference type="Pfam" id="PF08534">
    <property type="entry name" value="Redoxin"/>
    <property type="match status" value="1"/>
</dbReference>
<evidence type="ECO:0000313" key="5">
    <source>
        <dbReference type="Proteomes" id="UP000199315"/>
    </source>
</evidence>
<feature type="chain" id="PRO_5039297978" evidence="2">
    <location>
        <begin position="22"/>
        <end position="212"/>
    </location>
</feature>
<protein>
    <submittedName>
        <fullName evidence="4">Thiol-disulfide isomerase or thioredoxin</fullName>
    </submittedName>
</protein>
<dbReference type="InterPro" id="IPR050553">
    <property type="entry name" value="Thioredoxin_ResA/DsbE_sf"/>
</dbReference>